<gene>
    <name evidence="2" type="ORF">HNQ61_004487</name>
</gene>
<protein>
    <submittedName>
        <fullName evidence="2">Uncharacterized protein</fullName>
    </submittedName>
</protein>
<reference evidence="2 3" key="1">
    <citation type="submission" date="2020-08" db="EMBL/GenBank/DDBJ databases">
        <title>Genomic Encyclopedia of Type Strains, Phase IV (KMG-IV): sequencing the most valuable type-strain genomes for metagenomic binning, comparative biology and taxonomic classification.</title>
        <authorList>
            <person name="Goeker M."/>
        </authorList>
    </citation>
    <scope>NUCLEOTIDE SEQUENCE [LARGE SCALE GENOMIC DNA]</scope>
    <source>
        <strain evidence="2 3">DSM 29007</strain>
    </source>
</reference>
<comment type="caution">
    <text evidence="2">The sequence shown here is derived from an EMBL/GenBank/DDBJ whole genome shotgun (WGS) entry which is preliminary data.</text>
</comment>
<evidence type="ECO:0000313" key="2">
    <source>
        <dbReference type="EMBL" id="MBB6072823.1"/>
    </source>
</evidence>
<dbReference type="Proteomes" id="UP000582837">
    <property type="component" value="Unassembled WGS sequence"/>
</dbReference>
<accession>A0A841H4C7</accession>
<name>A0A841H4C7_9BACT</name>
<evidence type="ECO:0000256" key="1">
    <source>
        <dbReference type="SAM" id="MobiDB-lite"/>
    </source>
</evidence>
<sequence>MRQFRDADGAEWVAWEVIPVNASLLERRGISPAGGEEYAGPDRRGEGSRTLKEGWLAFESGDRKRRLAPVPPGWQECSEEDLRALLARAAPVRRRPAS</sequence>
<proteinExistence type="predicted"/>
<organism evidence="2 3">
    <name type="scientific">Longimicrobium terrae</name>
    <dbReference type="NCBI Taxonomy" id="1639882"/>
    <lineage>
        <taxon>Bacteria</taxon>
        <taxon>Pseudomonadati</taxon>
        <taxon>Gemmatimonadota</taxon>
        <taxon>Longimicrobiia</taxon>
        <taxon>Longimicrobiales</taxon>
        <taxon>Longimicrobiaceae</taxon>
        <taxon>Longimicrobium</taxon>
    </lineage>
</organism>
<dbReference type="RefSeq" id="WP_170035455.1">
    <property type="nucleotide sequence ID" value="NZ_JABDTL010000001.1"/>
</dbReference>
<evidence type="ECO:0000313" key="3">
    <source>
        <dbReference type="Proteomes" id="UP000582837"/>
    </source>
</evidence>
<feature type="compositionally biased region" description="Basic and acidic residues" evidence="1">
    <location>
        <begin position="40"/>
        <end position="49"/>
    </location>
</feature>
<feature type="region of interest" description="Disordered" evidence="1">
    <location>
        <begin position="29"/>
        <end position="49"/>
    </location>
</feature>
<keyword evidence="3" id="KW-1185">Reference proteome</keyword>
<dbReference type="AlphaFoldDB" id="A0A841H4C7"/>
<dbReference type="EMBL" id="JACHIA010000018">
    <property type="protein sequence ID" value="MBB6072823.1"/>
    <property type="molecule type" value="Genomic_DNA"/>
</dbReference>